<dbReference type="InterPro" id="IPR007210">
    <property type="entry name" value="ABC_Gly_betaine_transp_sub-bd"/>
</dbReference>
<protein>
    <submittedName>
        <fullName evidence="3">Osmoprotectant transport system substrate-binding protein</fullName>
    </submittedName>
</protein>
<proteinExistence type="predicted"/>
<dbReference type="Pfam" id="PF04069">
    <property type="entry name" value="OpuAC"/>
    <property type="match status" value="1"/>
</dbReference>
<dbReference type="SUPFAM" id="SSF53850">
    <property type="entry name" value="Periplasmic binding protein-like II"/>
    <property type="match status" value="1"/>
</dbReference>
<dbReference type="GO" id="GO:0043190">
    <property type="term" value="C:ATP-binding cassette (ABC) transporter complex"/>
    <property type="evidence" value="ECO:0007669"/>
    <property type="project" value="InterPro"/>
</dbReference>
<organism evidence="3 4">
    <name type="scientific">Trujillonella endophytica</name>
    <dbReference type="NCBI Taxonomy" id="673521"/>
    <lineage>
        <taxon>Bacteria</taxon>
        <taxon>Bacillati</taxon>
        <taxon>Actinomycetota</taxon>
        <taxon>Actinomycetes</taxon>
        <taxon>Geodermatophilales</taxon>
        <taxon>Geodermatophilaceae</taxon>
        <taxon>Trujillonella</taxon>
    </lineage>
</organism>
<dbReference type="EMBL" id="FOEE01000020">
    <property type="protein sequence ID" value="SEP26893.1"/>
    <property type="molecule type" value="Genomic_DNA"/>
</dbReference>
<feature type="chain" id="PRO_5039256899" evidence="1">
    <location>
        <begin position="20"/>
        <end position="300"/>
    </location>
</feature>
<feature type="signal peptide" evidence="1">
    <location>
        <begin position="1"/>
        <end position="19"/>
    </location>
</feature>
<evidence type="ECO:0000313" key="4">
    <source>
        <dbReference type="Proteomes" id="UP000198960"/>
    </source>
</evidence>
<dbReference type="Gene3D" id="3.40.190.120">
    <property type="entry name" value="Osmoprotection protein (prox), domain 2"/>
    <property type="match status" value="1"/>
</dbReference>
<reference evidence="4" key="1">
    <citation type="submission" date="2016-10" db="EMBL/GenBank/DDBJ databases">
        <authorList>
            <person name="Varghese N."/>
            <person name="Submissions S."/>
        </authorList>
    </citation>
    <scope>NUCLEOTIDE SEQUENCE [LARGE SCALE GENOMIC DNA]</scope>
    <source>
        <strain evidence="4">DSM 45413</strain>
    </source>
</reference>
<dbReference type="STRING" id="673521.SAMN05660991_04401"/>
<name>A0A1H8WHA4_9ACTN</name>
<dbReference type="PROSITE" id="PS51257">
    <property type="entry name" value="PROKAR_LIPOPROTEIN"/>
    <property type="match status" value="1"/>
</dbReference>
<evidence type="ECO:0000313" key="3">
    <source>
        <dbReference type="EMBL" id="SEP26893.1"/>
    </source>
</evidence>
<dbReference type="RefSeq" id="WP_091948957.1">
    <property type="nucleotide sequence ID" value="NZ_FOEE01000020.1"/>
</dbReference>
<feature type="domain" description="ABC-type glycine betaine transport system substrate-binding" evidence="2">
    <location>
        <begin position="33"/>
        <end position="297"/>
    </location>
</feature>
<dbReference type="Proteomes" id="UP000198960">
    <property type="component" value="Unassembled WGS sequence"/>
</dbReference>
<dbReference type="AlphaFoldDB" id="A0A1H8WHA4"/>
<evidence type="ECO:0000256" key="1">
    <source>
        <dbReference type="SAM" id="SignalP"/>
    </source>
</evidence>
<keyword evidence="1" id="KW-0732">Signal</keyword>
<dbReference type="Gene3D" id="3.40.190.10">
    <property type="entry name" value="Periplasmic binding protein-like II"/>
    <property type="match status" value="1"/>
</dbReference>
<sequence length="300" mass="31327">MRSRALAAVLLLTAGLVGCATTEDDAPAVPAGTVRVASYDFPENQILAELYAEGLRRAGLEVAVQHGVGTREVVLPALEQGVVDVVVEYLGTAGEFFRPDADTARRGVDDLHADLAQILAPRGLTVLAAAAAEDQNGFVVLARFAAEQGISRLSDLTALAPDLTFGGPPECADRQHCLVGLRAVYGLEFGAVLSMPSRAATVDTLLAGGIDVGLLETTDPHLTDRSLLLLEDDRGLQPHENVVPIVATDVLRAAGDELAATVDGVSARLTTADLVELNRVVALDGRTPAEAAAQWWEAAG</sequence>
<dbReference type="GO" id="GO:0022857">
    <property type="term" value="F:transmembrane transporter activity"/>
    <property type="evidence" value="ECO:0007669"/>
    <property type="project" value="InterPro"/>
</dbReference>
<gene>
    <name evidence="3" type="ORF">SAMN05660991_04401</name>
</gene>
<accession>A0A1H8WHA4</accession>
<dbReference type="OrthoDB" id="9781705at2"/>
<evidence type="ECO:0000259" key="2">
    <source>
        <dbReference type="Pfam" id="PF04069"/>
    </source>
</evidence>
<dbReference type="CDD" id="cd13606">
    <property type="entry name" value="PBP2_ProX_like"/>
    <property type="match status" value="1"/>
</dbReference>
<keyword evidence="4" id="KW-1185">Reference proteome</keyword>